<evidence type="ECO:0000259" key="1">
    <source>
        <dbReference type="PROSITE" id="PS50404"/>
    </source>
</evidence>
<name>A0A285D1Z8_9RHOB</name>
<dbReference type="PANTHER" id="PTHR44051:SF8">
    <property type="entry name" value="GLUTATHIONE S-TRANSFERASE GSTA"/>
    <property type="match status" value="1"/>
</dbReference>
<dbReference type="InterPro" id="IPR004046">
    <property type="entry name" value="GST_C"/>
</dbReference>
<dbReference type="GO" id="GO:0016740">
    <property type="term" value="F:transferase activity"/>
    <property type="evidence" value="ECO:0007669"/>
    <property type="project" value="UniProtKB-KW"/>
</dbReference>
<dbReference type="RefSeq" id="WP_097031445.1">
    <property type="nucleotide sequence ID" value="NZ_OAOQ01000017.1"/>
</dbReference>
<dbReference type="SUPFAM" id="SSF52833">
    <property type="entry name" value="Thioredoxin-like"/>
    <property type="match status" value="1"/>
</dbReference>
<feature type="domain" description="GST C-terminal" evidence="2">
    <location>
        <begin position="95"/>
        <end position="219"/>
    </location>
</feature>
<dbReference type="SUPFAM" id="SSF47616">
    <property type="entry name" value="GST C-terminal domain-like"/>
    <property type="match status" value="1"/>
</dbReference>
<reference evidence="4" key="1">
    <citation type="submission" date="2017-08" db="EMBL/GenBank/DDBJ databases">
        <authorList>
            <person name="Varghese N."/>
            <person name="Submissions S."/>
        </authorList>
    </citation>
    <scope>NUCLEOTIDE SEQUENCE [LARGE SCALE GENOMIC DNA]</scope>
    <source>
        <strain evidence="4">JA234</strain>
    </source>
</reference>
<keyword evidence="3" id="KW-0808">Transferase</keyword>
<evidence type="ECO:0000259" key="2">
    <source>
        <dbReference type="PROSITE" id="PS50405"/>
    </source>
</evidence>
<dbReference type="InterPro" id="IPR036282">
    <property type="entry name" value="Glutathione-S-Trfase_C_sf"/>
</dbReference>
<keyword evidence="4" id="KW-1185">Reference proteome</keyword>
<dbReference type="InterPro" id="IPR040079">
    <property type="entry name" value="Glutathione_S-Trfase"/>
</dbReference>
<organism evidence="3 4">
    <name type="scientific">Cereibacter ovatus</name>
    <dbReference type="NCBI Taxonomy" id="439529"/>
    <lineage>
        <taxon>Bacteria</taxon>
        <taxon>Pseudomonadati</taxon>
        <taxon>Pseudomonadota</taxon>
        <taxon>Alphaproteobacteria</taxon>
        <taxon>Rhodobacterales</taxon>
        <taxon>Paracoccaceae</taxon>
        <taxon>Cereibacter</taxon>
    </lineage>
</organism>
<dbReference type="Proteomes" id="UP000219467">
    <property type="component" value="Unassembled WGS sequence"/>
</dbReference>
<dbReference type="CDD" id="cd03046">
    <property type="entry name" value="GST_N_GTT1_like"/>
    <property type="match status" value="1"/>
</dbReference>
<dbReference type="PROSITE" id="PS50404">
    <property type="entry name" value="GST_NTER"/>
    <property type="match status" value="1"/>
</dbReference>
<dbReference type="InterPro" id="IPR010987">
    <property type="entry name" value="Glutathione-S-Trfase_C-like"/>
</dbReference>
<feature type="domain" description="GST N-terminal" evidence="1">
    <location>
        <begin position="1"/>
        <end position="91"/>
    </location>
</feature>
<dbReference type="Pfam" id="PF13409">
    <property type="entry name" value="GST_N_2"/>
    <property type="match status" value="1"/>
</dbReference>
<dbReference type="SFLD" id="SFLDS00019">
    <property type="entry name" value="Glutathione_Transferase_(cytos"/>
    <property type="match status" value="1"/>
</dbReference>
<accession>A0A285D1Z8</accession>
<protein>
    <submittedName>
        <fullName evidence="3">Glutathione S-transferase</fullName>
    </submittedName>
</protein>
<proteinExistence type="predicted"/>
<gene>
    <name evidence="3" type="ORF">SAMN05878503_11756</name>
</gene>
<dbReference type="InterPro" id="IPR004045">
    <property type="entry name" value="Glutathione_S-Trfase_N"/>
</dbReference>
<evidence type="ECO:0000313" key="4">
    <source>
        <dbReference type="Proteomes" id="UP000219467"/>
    </source>
</evidence>
<dbReference type="SFLD" id="SFLDG00358">
    <property type="entry name" value="Main_(cytGST)"/>
    <property type="match status" value="1"/>
</dbReference>
<dbReference type="Gene3D" id="1.20.1050.10">
    <property type="match status" value="1"/>
</dbReference>
<dbReference type="OrthoDB" id="9810080at2"/>
<dbReference type="PROSITE" id="PS50405">
    <property type="entry name" value="GST_CTER"/>
    <property type="match status" value="1"/>
</dbReference>
<dbReference type="AlphaFoldDB" id="A0A285D1Z8"/>
<dbReference type="InterPro" id="IPR036249">
    <property type="entry name" value="Thioredoxin-like_sf"/>
</dbReference>
<evidence type="ECO:0000313" key="3">
    <source>
        <dbReference type="EMBL" id="SNX73857.1"/>
    </source>
</evidence>
<dbReference type="Gene3D" id="3.40.30.10">
    <property type="entry name" value="Glutaredoxin"/>
    <property type="match status" value="1"/>
</dbReference>
<dbReference type="CDD" id="cd03207">
    <property type="entry name" value="GST_C_8"/>
    <property type="match status" value="1"/>
</dbReference>
<dbReference type="Pfam" id="PF00043">
    <property type="entry name" value="GST_C"/>
    <property type="match status" value="1"/>
</dbReference>
<dbReference type="EMBL" id="OAOQ01000017">
    <property type="protein sequence ID" value="SNX73857.1"/>
    <property type="molecule type" value="Genomic_DNA"/>
</dbReference>
<dbReference type="PANTHER" id="PTHR44051">
    <property type="entry name" value="GLUTATHIONE S-TRANSFERASE-RELATED"/>
    <property type="match status" value="1"/>
</dbReference>
<sequence length="219" mass="23876">MLKIYGVYRSRASRPLWLLGELGLPFQHVPVIQAGRLADATAPDAPLNTASPAYLAVNPLGQIPCMEEDGLTLTESLAITLHIARLHGGALGPRTEAEDALMVNWALFAATAIEGPALEIQMIQRAGGDITPEGQAAIGIAAERLRRPFARLERHLASADHLVGDRFTVADLNTAEVVRYAESHRPLFDAHPAVAAWLDRCQSRPAFRQMMQHRLAEPE</sequence>